<dbReference type="PROSITE" id="PS51932">
    <property type="entry name" value="BMV"/>
    <property type="match status" value="1"/>
</dbReference>
<comment type="subcellular location">
    <subcellularLocation>
        <location evidence="1">Bacterial microcompartment</location>
    </subcellularLocation>
</comment>
<dbReference type="InterPro" id="IPR036677">
    <property type="entry name" value="EutN_CcmL_sf"/>
</dbReference>
<dbReference type="SUPFAM" id="SSF159133">
    <property type="entry name" value="EutN/CcmL-like"/>
    <property type="match status" value="1"/>
</dbReference>
<comment type="caution">
    <text evidence="3">The sequence shown here is derived from an EMBL/GenBank/DDBJ whole genome shotgun (WGS) entry which is preliminary data.</text>
</comment>
<dbReference type="InterPro" id="IPR004992">
    <property type="entry name" value="EutN_CcmL"/>
</dbReference>
<evidence type="ECO:0000313" key="3">
    <source>
        <dbReference type="EMBL" id="NDV62853.1"/>
    </source>
</evidence>
<keyword evidence="2" id="KW-1283">Bacterial microcompartment</keyword>
<evidence type="ECO:0000256" key="1">
    <source>
        <dbReference type="ARBA" id="ARBA00024322"/>
    </source>
</evidence>
<gene>
    <name evidence="3" type="ORF">G0Q06_10360</name>
</gene>
<protein>
    <submittedName>
        <fullName evidence="3">Ethanolamine utilization protein EutN</fullName>
    </submittedName>
</protein>
<dbReference type="Pfam" id="PF03319">
    <property type="entry name" value="EutN_CcmL"/>
    <property type="match status" value="1"/>
</dbReference>
<sequence length="99" mass="10564">MKPGRVIGRVTLSHAAPQFRGARWLVIGPMGPDELSGKNPDGVGEGWTPVVYDNLGAGEGDPIIYVEGAEATQPFDFPIPLDAINVALLDAYTFETPEL</sequence>
<organism evidence="3 4">
    <name type="scientific">Oceanipulchritudo coccoides</name>
    <dbReference type="NCBI Taxonomy" id="2706888"/>
    <lineage>
        <taxon>Bacteria</taxon>
        <taxon>Pseudomonadati</taxon>
        <taxon>Verrucomicrobiota</taxon>
        <taxon>Opitutia</taxon>
        <taxon>Puniceicoccales</taxon>
        <taxon>Oceanipulchritudinaceae</taxon>
        <taxon>Oceanipulchritudo</taxon>
    </lineage>
</organism>
<evidence type="ECO:0000313" key="4">
    <source>
        <dbReference type="Proteomes" id="UP000478417"/>
    </source>
</evidence>
<dbReference type="Gene3D" id="2.40.50.220">
    <property type="entry name" value="EutN/Ccml"/>
    <property type="match status" value="1"/>
</dbReference>
<accession>A0A6B2M292</accession>
<proteinExistence type="predicted"/>
<dbReference type="EMBL" id="JAAGNX010000002">
    <property type="protein sequence ID" value="NDV62853.1"/>
    <property type="molecule type" value="Genomic_DNA"/>
</dbReference>
<evidence type="ECO:0000256" key="2">
    <source>
        <dbReference type="ARBA" id="ARBA00024446"/>
    </source>
</evidence>
<dbReference type="AlphaFoldDB" id="A0A6B2M292"/>
<name>A0A6B2M292_9BACT</name>
<dbReference type="Proteomes" id="UP000478417">
    <property type="component" value="Unassembled WGS sequence"/>
</dbReference>
<dbReference type="RefSeq" id="WP_163965452.1">
    <property type="nucleotide sequence ID" value="NZ_JAAGNX010000002.1"/>
</dbReference>
<keyword evidence="4" id="KW-1185">Reference proteome</keyword>
<reference evidence="3 4" key="1">
    <citation type="submission" date="2020-02" db="EMBL/GenBank/DDBJ databases">
        <title>Albibacoteraceae fam. nov., the first described family within the subdivision 4 Verrucomicrobia.</title>
        <authorList>
            <person name="Xi F."/>
        </authorList>
    </citation>
    <scope>NUCLEOTIDE SEQUENCE [LARGE SCALE GENOMIC DNA]</scope>
    <source>
        <strain evidence="3 4">CK1056</strain>
    </source>
</reference>
<dbReference type="GO" id="GO:0031469">
    <property type="term" value="C:bacterial microcompartment"/>
    <property type="evidence" value="ECO:0007669"/>
    <property type="project" value="UniProtKB-SubCell"/>
</dbReference>